<keyword evidence="1" id="KW-0812">Transmembrane</keyword>
<accession>A0ABP8KHY6</accession>
<keyword evidence="1" id="KW-0472">Membrane</keyword>
<gene>
    <name evidence="2" type="ORF">GCM10023168_22230</name>
</gene>
<feature type="transmembrane region" description="Helical" evidence="1">
    <location>
        <begin position="93"/>
        <end position="111"/>
    </location>
</feature>
<dbReference type="EMBL" id="BAABGM010000014">
    <property type="protein sequence ID" value="GAA4406837.1"/>
    <property type="molecule type" value="Genomic_DNA"/>
</dbReference>
<evidence type="ECO:0000313" key="3">
    <source>
        <dbReference type="Proteomes" id="UP001500945"/>
    </source>
</evidence>
<dbReference type="Proteomes" id="UP001500945">
    <property type="component" value="Unassembled WGS sequence"/>
</dbReference>
<evidence type="ECO:0008006" key="4">
    <source>
        <dbReference type="Google" id="ProtNLM"/>
    </source>
</evidence>
<feature type="transmembrane region" description="Helical" evidence="1">
    <location>
        <begin position="51"/>
        <end position="72"/>
    </location>
</feature>
<organism evidence="2 3">
    <name type="scientific">Fodinibacter luteus</name>
    <dbReference type="NCBI Taxonomy" id="552064"/>
    <lineage>
        <taxon>Bacteria</taxon>
        <taxon>Bacillati</taxon>
        <taxon>Actinomycetota</taxon>
        <taxon>Actinomycetes</taxon>
        <taxon>Micrococcales</taxon>
        <taxon>Intrasporangiaceae</taxon>
        <taxon>Fodinibacter (ex Wang et al. 2009)</taxon>
    </lineage>
</organism>
<sequence>MDRRGHTRAMRGRPGPGALIGLVVGVVLVGVVLWLPAALTGDFYEFSDPLVFMGLPMITISAAVGALIGVPVEPVSGDGPAGQPRRTSWPNRAVVAVVAAGAVLVALWVFLTATGSI</sequence>
<proteinExistence type="predicted"/>
<reference evidence="3" key="1">
    <citation type="journal article" date="2019" name="Int. J. Syst. Evol. Microbiol.">
        <title>The Global Catalogue of Microorganisms (GCM) 10K type strain sequencing project: providing services to taxonomists for standard genome sequencing and annotation.</title>
        <authorList>
            <consortium name="The Broad Institute Genomics Platform"/>
            <consortium name="The Broad Institute Genome Sequencing Center for Infectious Disease"/>
            <person name="Wu L."/>
            <person name="Ma J."/>
        </authorList>
    </citation>
    <scope>NUCLEOTIDE SEQUENCE [LARGE SCALE GENOMIC DNA]</scope>
    <source>
        <strain evidence="3">JCM 17809</strain>
    </source>
</reference>
<name>A0ABP8KHY6_9MICO</name>
<comment type="caution">
    <text evidence="2">The sequence shown here is derived from an EMBL/GenBank/DDBJ whole genome shotgun (WGS) entry which is preliminary data.</text>
</comment>
<keyword evidence="3" id="KW-1185">Reference proteome</keyword>
<evidence type="ECO:0000256" key="1">
    <source>
        <dbReference type="SAM" id="Phobius"/>
    </source>
</evidence>
<keyword evidence="1" id="KW-1133">Transmembrane helix</keyword>
<feature type="transmembrane region" description="Helical" evidence="1">
    <location>
        <begin position="20"/>
        <end position="39"/>
    </location>
</feature>
<protein>
    <recommendedName>
        <fullName evidence="4">Cox cluster protein</fullName>
    </recommendedName>
</protein>
<evidence type="ECO:0000313" key="2">
    <source>
        <dbReference type="EMBL" id="GAA4406837.1"/>
    </source>
</evidence>